<evidence type="ECO:0000313" key="2">
    <source>
        <dbReference type="EMBL" id="MTD15738.1"/>
    </source>
</evidence>
<accession>A0A7K1FNM6</accession>
<dbReference type="Gene3D" id="3.40.50.720">
    <property type="entry name" value="NAD(P)-binding Rossmann-like Domain"/>
    <property type="match status" value="1"/>
</dbReference>
<dbReference type="AlphaFoldDB" id="A0A7K1FNM6"/>
<evidence type="ECO:0000259" key="1">
    <source>
        <dbReference type="Pfam" id="PF13460"/>
    </source>
</evidence>
<proteinExistence type="predicted"/>
<dbReference type="PANTHER" id="PTHR43162:SF1">
    <property type="entry name" value="PRESTALK A DIFFERENTIATION PROTEIN A"/>
    <property type="match status" value="1"/>
</dbReference>
<name>A0A7K1FNM6_9ACTN</name>
<dbReference type="RefSeq" id="WP_154769762.1">
    <property type="nucleotide sequence ID" value="NZ_WLYK01000007.1"/>
</dbReference>
<gene>
    <name evidence="2" type="ORF">GIS00_17530</name>
</gene>
<keyword evidence="3" id="KW-1185">Reference proteome</keyword>
<dbReference type="Proteomes" id="UP000460221">
    <property type="component" value="Unassembled WGS sequence"/>
</dbReference>
<dbReference type="InterPro" id="IPR016040">
    <property type="entry name" value="NAD(P)-bd_dom"/>
</dbReference>
<dbReference type="InterPro" id="IPR036291">
    <property type="entry name" value="NAD(P)-bd_dom_sf"/>
</dbReference>
<dbReference type="InterPro" id="IPR051604">
    <property type="entry name" value="Ergot_Alk_Oxidoreductase"/>
</dbReference>
<dbReference type="Pfam" id="PF13460">
    <property type="entry name" value="NAD_binding_10"/>
    <property type="match status" value="1"/>
</dbReference>
<comment type="caution">
    <text evidence="2">The sequence shown here is derived from an EMBL/GenBank/DDBJ whole genome shotgun (WGS) entry which is preliminary data.</text>
</comment>
<evidence type="ECO:0000313" key="3">
    <source>
        <dbReference type="Proteomes" id="UP000460221"/>
    </source>
</evidence>
<dbReference type="SUPFAM" id="SSF51735">
    <property type="entry name" value="NAD(P)-binding Rossmann-fold domains"/>
    <property type="match status" value="1"/>
</dbReference>
<dbReference type="EMBL" id="WLYK01000007">
    <property type="protein sequence ID" value="MTD15738.1"/>
    <property type="molecule type" value="Genomic_DNA"/>
</dbReference>
<organism evidence="2 3">
    <name type="scientific">Nakamurella alba</name>
    <dbReference type="NCBI Taxonomy" id="2665158"/>
    <lineage>
        <taxon>Bacteria</taxon>
        <taxon>Bacillati</taxon>
        <taxon>Actinomycetota</taxon>
        <taxon>Actinomycetes</taxon>
        <taxon>Nakamurellales</taxon>
        <taxon>Nakamurellaceae</taxon>
        <taxon>Nakamurella</taxon>
    </lineage>
</organism>
<protein>
    <submittedName>
        <fullName evidence="2">NAD(P)H-binding protein</fullName>
    </submittedName>
</protein>
<dbReference type="PANTHER" id="PTHR43162">
    <property type="match status" value="1"/>
</dbReference>
<sequence length="269" mass="28479">MTTGTVLVTGGTGGLGREVVRLAREAGTSVRIASRRPAPVGTSPDEFATVDWTSGAGLLAALTGVTTVIHCASGSPSGERETMAALLEVAGGRPDPPHLVYISIVGVDRIPLGYYRAKLQAEQDLQRSGLPFSILRATQFHSLVDTLLRVLEKVPLVLPVPAGIRFQPIDTTVVAAALLDLAGGDPTRRIGEIGGPQVEDLADLATTHLQALGKHRRIVRPRLPGSAVRALLQGGNLTPEHRTDGPDFATYLARRRLRSSRERSDTGDG</sequence>
<feature type="domain" description="NAD(P)-binding" evidence="1">
    <location>
        <begin position="10"/>
        <end position="141"/>
    </location>
</feature>
<reference evidence="2 3" key="1">
    <citation type="submission" date="2019-11" db="EMBL/GenBank/DDBJ databases">
        <authorList>
            <person name="Jiang L.-Q."/>
        </authorList>
    </citation>
    <scope>NUCLEOTIDE SEQUENCE [LARGE SCALE GENOMIC DNA]</scope>
    <source>
        <strain evidence="2 3">YIM 132087</strain>
    </source>
</reference>